<dbReference type="AlphaFoldDB" id="A0AAD5Y9H5"/>
<dbReference type="EMBL" id="JANAWD010000692">
    <property type="protein sequence ID" value="KAJ3476574.1"/>
    <property type="molecule type" value="Genomic_DNA"/>
</dbReference>
<accession>A0AAD5Y9H5</accession>
<comment type="caution">
    <text evidence="1">The sequence shown here is derived from an EMBL/GenBank/DDBJ whole genome shotgun (WGS) entry which is preliminary data.</text>
</comment>
<evidence type="ECO:0000313" key="2">
    <source>
        <dbReference type="Proteomes" id="UP001212997"/>
    </source>
</evidence>
<sequence>MAHPTEEYVMDTIMTIENGGRTVRLRICRCEGQRRGDEDEDGVERFACADVAIGAQATRVPLTWRDRIWTFGLDSLTGLTLAVSSTPYPSSTCLPSSGSSPFRRIPPYAYTLSSGFLIPTLSLSNALLSSAETLRPFHLFIVHGHSSTLFLLASPSPQRLLVSYPFDYYVKWRPWYLG</sequence>
<organism evidence="1 2">
    <name type="scientific">Meripilus lineatus</name>
    <dbReference type="NCBI Taxonomy" id="2056292"/>
    <lineage>
        <taxon>Eukaryota</taxon>
        <taxon>Fungi</taxon>
        <taxon>Dikarya</taxon>
        <taxon>Basidiomycota</taxon>
        <taxon>Agaricomycotina</taxon>
        <taxon>Agaricomycetes</taxon>
        <taxon>Polyporales</taxon>
        <taxon>Meripilaceae</taxon>
        <taxon>Meripilus</taxon>
    </lineage>
</organism>
<gene>
    <name evidence="1" type="ORF">NLI96_g11062</name>
</gene>
<reference evidence="1" key="1">
    <citation type="submission" date="2022-07" db="EMBL/GenBank/DDBJ databases">
        <title>Genome Sequence of Physisporinus lineatus.</title>
        <authorList>
            <person name="Buettner E."/>
        </authorList>
    </citation>
    <scope>NUCLEOTIDE SEQUENCE</scope>
    <source>
        <strain evidence="1">VT162</strain>
    </source>
</reference>
<keyword evidence="2" id="KW-1185">Reference proteome</keyword>
<name>A0AAD5Y9H5_9APHY</name>
<proteinExistence type="predicted"/>
<protein>
    <submittedName>
        <fullName evidence="1">Uncharacterized protein</fullName>
    </submittedName>
</protein>
<evidence type="ECO:0000313" key="1">
    <source>
        <dbReference type="EMBL" id="KAJ3476574.1"/>
    </source>
</evidence>
<dbReference type="Proteomes" id="UP001212997">
    <property type="component" value="Unassembled WGS sequence"/>
</dbReference>